<dbReference type="CDD" id="cd16461">
    <property type="entry name" value="RING-H2_EL5-like"/>
    <property type="match status" value="1"/>
</dbReference>
<dbReference type="PROSITE" id="PS50089">
    <property type="entry name" value="ZF_RING_2"/>
    <property type="match status" value="1"/>
</dbReference>
<dbReference type="EMBL" id="JAAARO010000003">
    <property type="protein sequence ID" value="KAF5749931.1"/>
    <property type="molecule type" value="Genomic_DNA"/>
</dbReference>
<evidence type="ECO:0000313" key="4">
    <source>
        <dbReference type="EMBL" id="KAF5749931.1"/>
    </source>
</evidence>
<evidence type="ECO:0000256" key="1">
    <source>
        <dbReference type="PROSITE-ProRule" id="PRU00175"/>
    </source>
</evidence>
<dbReference type="SMART" id="SM00184">
    <property type="entry name" value="RING"/>
    <property type="match status" value="1"/>
</dbReference>
<reference evidence="4 5" key="1">
    <citation type="journal article" date="2020" name="Nat. Commun.">
        <title>Genome of Tripterygium wilfordii and identification of cytochrome P450 involved in triptolide biosynthesis.</title>
        <authorList>
            <person name="Tu L."/>
            <person name="Su P."/>
            <person name="Zhang Z."/>
            <person name="Gao L."/>
            <person name="Wang J."/>
            <person name="Hu T."/>
            <person name="Zhou J."/>
            <person name="Zhang Y."/>
            <person name="Zhao Y."/>
            <person name="Liu Y."/>
            <person name="Song Y."/>
            <person name="Tong Y."/>
            <person name="Lu Y."/>
            <person name="Yang J."/>
            <person name="Xu C."/>
            <person name="Jia M."/>
            <person name="Peters R.J."/>
            <person name="Huang L."/>
            <person name="Gao W."/>
        </authorList>
    </citation>
    <scope>NUCLEOTIDE SEQUENCE [LARGE SCALE GENOMIC DNA]</scope>
    <source>
        <strain evidence="5">cv. XIE 37</strain>
        <tissue evidence="4">Leaf</tissue>
    </source>
</reference>
<comment type="caution">
    <text evidence="4">The sequence shown here is derived from an EMBL/GenBank/DDBJ whole genome shotgun (WGS) entry which is preliminary data.</text>
</comment>
<dbReference type="GO" id="GO:0008270">
    <property type="term" value="F:zinc ion binding"/>
    <property type="evidence" value="ECO:0007669"/>
    <property type="project" value="UniProtKB-KW"/>
</dbReference>
<dbReference type="Gene3D" id="3.30.40.10">
    <property type="entry name" value="Zinc/RING finger domain, C3HC4 (zinc finger)"/>
    <property type="match status" value="1"/>
</dbReference>
<name>A0A7J7DUF9_TRIWF</name>
<keyword evidence="2" id="KW-0812">Transmembrane</keyword>
<proteinExistence type="predicted"/>
<keyword evidence="2" id="KW-1133">Transmembrane helix</keyword>
<dbReference type="FunFam" id="3.30.40.10:FF:000388">
    <property type="entry name" value="Putative RING zinc finger domain superfamily protein"/>
    <property type="match status" value="1"/>
</dbReference>
<keyword evidence="5" id="KW-1185">Reference proteome</keyword>
<dbReference type="FunCoup" id="A0A7J7DUF9">
    <property type="interactions" value="88"/>
</dbReference>
<dbReference type="PANTHER" id="PTHR47662">
    <property type="entry name" value="RING-TYPE DOMAIN-CONTAINING PROTEIN"/>
    <property type="match status" value="1"/>
</dbReference>
<feature type="transmembrane region" description="Helical" evidence="2">
    <location>
        <begin position="12"/>
        <end position="30"/>
    </location>
</feature>
<dbReference type="Proteomes" id="UP000593562">
    <property type="component" value="Unassembled WGS sequence"/>
</dbReference>
<sequence length="164" mass="19292">MGAVSDFFSRLYTVTVVFFTIFLLEIMILFRSITRTASSHHTSKQLIATTQFFKLIEERNPTTTYTQKLKPQSRDCAVCLSDFIEGEKIRRLKCKHTFHRECLDRWLQQYWATCPLCRTKVLPDEVVAGFHQLRQDPVEYDGSDEEIIYLLSALHGNSYHPRYF</sequence>
<evidence type="ECO:0000259" key="3">
    <source>
        <dbReference type="PROSITE" id="PS50089"/>
    </source>
</evidence>
<dbReference type="InParanoid" id="A0A7J7DUF9"/>
<keyword evidence="1" id="KW-0862">Zinc</keyword>
<dbReference type="AlphaFoldDB" id="A0A7J7DUF9"/>
<dbReference type="PANTHER" id="PTHR47662:SF1">
    <property type="entry name" value="RING-TYPE DOMAIN-CONTAINING PROTEIN"/>
    <property type="match status" value="1"/>
</dbReference>
<evidence type="ECO:0000313" key="5">
    <source>
        <dbReference type="Proteomes" id="UP000593562"/>
    </source>
</evidence>
<keyword evidence="1" id="KW-0863">Zinc-finger</keyword>
<gene>
    <name evidence="4" type="ORF">HS088_TW03G00258</name>
</gene>
<accession>A0A7J7DUF9</accession>
<dbReference type="InterPro" id="IPR001841">
    <property type="entry name" value="Znf_RING"/>
</dbReference>
<keyword evidence="1" id="KW-0479">Metal-binding</keyword>
<keyword evidence="2" id="KW-0472">Membrane</keyword>
<evidence type="ECO:0000256" key="2">
    <source>
        <dbReference type="SAM" id="Phobius"/>
    </source>
</evidence>
<protein>
    <recommendedName>
        <fullName evidence="3">RING-type domain-containing protein</fullName>
    </recommendedName>
</protein>
<dbReference type="SUPFAM" id="SSF57850">
    <property type="entry name" value="RING/U-box"/>
    <property type="match status" value="1"/>
</dbReference>
<dbReference type="InterPro" id="IPR013083">
    <property type="entry name" value="Znf_RING/FYVE/PHD"/>
</dbReference>
<feature type="domain" description="RING-type" evidence="3">
    <location>
        <begin position="76"/>
        <end position="118"/>
    </location>
</feature>
<dbReference type="Pfam" id="PF13639">
    <property type="entry name" value="zf-RING_2"/>
    <property type="match status" value="1"/>
</dbReference>
<organism evidence="4 5">
    <name type="scientific">Tripterygium wilfordii</name>
    <name type="common">Thunder God vine</name>
    <dbReference type="NCBI Taxonomy" id="458696"/>
    <lineage>
        <taxon>Eukaryota</taxon>
        <taxon>Viridiplantae</taxon>
        <taxon>Streptophyta</taxon>
        <taxon>Embryophyta</taxon>
        <taxon>Tracheophyta</taxon>
        <taxon>Spermatophyta</taxon>
        <taxon>Magnoliopsida</taxon>
        <taxon>eudicotyledons</taxon>
        <taxon>Gunneridae</taxon>
        <taxon>Pentapetalae</taxon>
        <taxon>rosids</taxon>
        <taxon>fabids</taxon>
        <taxon>Celastrales</taxon>
        <taxon>Celastraceae</taxon>
        <taxon>Tripterygium</taxon>
    </lineage>
</organism>